<organism evidence="1">
    <name type="scientific">marine sediment metagenome</name>
    <dbReference type="NCBI Taxonomy" id="412755"/>
    <lineage>
        <taxon>unclassified sequences</taxon>
        <taxon>metagenomes</taxon>
        <taxon>ecological metagenomes</taxon>
    </lineage>
</organism>
<dbReference type="AlphaFoldDB" id="X0TKX9"/>
<protein>
    <submittedName>
        <fullName evidence="1">Uncharacterized protein</fullName>
    </submittedName>
</protein>
<reference evidence="1" key="1">
    <citation type="journal article" date="2014" name="Front. Microbiol.">
        <title>High frequency of phylogenetically diverse reductive dehalogenase-homologous genes in deep subseafloor sedimentary metagenomes.</title>
        <authorList>
            <person name="Kawai M."/>
            <person name="Futagami T."/>
            <person name="Toyoda A."/>
            <person name="Takaki Y."/>
            <person name="Nishi S."/>
            <person name="Hori S."/>
            <person name="Arai W."/>
            <person name="Tsubouchi T."/>
            <person name="Morono Y."/>
            <person name="Uchiyama I."/>
            <person name="Ito T."/>
            <person name="Fujiyama A."/>
            <person name="Inagaki F."/>
            <person name="Takami H."/>
        </authorList>
    </citation>
    <scope>NUCLEOTIDE SEQUENCE</scope>
    <source>
        <strain evidence="1">Expedition CK06-06</strain>
    </source>
</reference>
<feature type="non-terminal residue" evidence="1">
    <location>
        <position position="1"/>
    </location>
</feature>
<name>X0TKX9_9ZZZZ</name>
<proteinExistence type="predicted"/>
<evidence type="ECO:0000313" key="1">
    <source>
        <dbReference type="EMBL" id="GAF93894.1"/>
    </source>
</evidence>
<gene>
    <name evidence="1" type="ORF">S01H1_26006</name>
</gene>
<comment type="caution">
    <text evidence="1">The sequence shown here is derived from an EMBL/GenBank/DDBJ whole genome shotgun (WGS) entry which is preliminary data.</text>
</comment>
<accession>X0TKX9</accession>
<dbReference type="EMBL" id="BARS01015746">
    <property type="protein sequence ID" value="GAF93894.1"/>
    <property type="molecule type" value="Genomic_DNA"/>
</dbReference>
<sequence>LKGVFMASDIDISSNALAMIGAGSIDSFDDPGAGAAVAKTLYEPLLEALLTRTYWRFAMKKQSLNRLSQTPLNGYQYAFQIPTDCLKVERVVDVRQYQIFRDLIYTDAQSIDLDYVYRMETSLMPAYFTLALTYKLASEFALAVTDDANKNALYEQKYMMALSEAYAADAMQHPQIPIVHQPFTDVRGGF</sequence>